<proteinExistence type="predicted"/>
<evidence type="ECO:0000313" key="3">
    <source>
        <dbReference type="Proteomes" id="UP000234845"/>
    </source>
</evidence>
<sequence>MVWESKPMGKRLGNALLLFVLGATTNAGAQYDIETRLATCATLDWSDAVHQSYPDIDEVCQGVYEKDGVLYAQVQVEVIRVVGNRLTIRTVHRDGSTGHQASVRTSSNWRVTIEGRQYPVGELVGGQILTVYVPEDRFVFAREGVAGKNAGGDAAEQSAVEQ</sequence>
<accession>A0A2N5Y2S4</accession>
<protein>
    <submittedName>
        <fullName evidence="2">Uncharacterized protein</fullName>
    </submittedName>
</protein>
<keyword evidence="3" id="KW-1185">Reference proteome</keyword>
<organism evidence="2 3">
    <name type="scientific">Kineobactrum sediminis</name>
    <dbReference type="NCBI Taxonomy" id="1905677"/>
    <lineage>
        <taxon>Bacteria</taxon>
        <taxon>Pseudomonadati</taxon>
        <taxon>Pseudomonadota</taxon>
        <taxon>Gammaproteobacteria</taxon>
        <taxon>Cellvibrionales</taxon>
        <taxon>Halieaceae</taxon>
        <taxon>Kineobactrum</taxon>
    </lineage>
</organism>
<gene>
    <name evidence="2" type="ORF">CWI75_08910</name>
</gene>
<keyword evidence="1" id="KW-0732">Signal</keyword>
<evidence type="ECO:0000313" key="2">
    <source>
        <dbReference type="EMBL" id="PLW82692.1"/>
    </source>
</evidence>
<name>A0A2N5Y2S4_9GAMM</name>
<reference evidence="3" key="1">
    <citation type="submission" date="2017-11" db="EMBL/GenBank/DDBJ databases">
        <title>The draft genome sequence of Chromatocurvus sp. F02.</title>
        <authorList>
            <person name="Du Z.-J."/>
            <person name="Chang Y.-Q."/>
        </authorList>
    </citation>
    <scope>NUCLEOTIDE SEQUENCE [LARGE SCALE GENOMIC DNA]</scope>
    <source>
        <strain evidence="3">F02</strain>
    </source>
</reference>
<dbReference type="AlphaFoldDB" id="A0A2N5Y2S4"/>
<feature type="signal peptide" evidence="1">
    <location>
        <begin position="1"/>
        <end position="29"/>
    </location>
</feature>
<feature type="chain" id="PRO_5014795103" evidence="1">
    <location>
        <begin position="30"/>
        <end position="162"/>
    </location>
</feature>
<evidence type="ECO:0000256" key="1">
    <source>
        <dbReference type="SAM" id="SignalP"/>
    </source>
</evidence>
<comment type="caution">
    <text evidence="2">The sequence shown here is derived from an EMBL/GenBank/DDBJ whole genome shotgun (WGS) entry which is preliminary data.</text>
</comment>
<dbReference type="Proteomes" id="UP000234845">
    <property type="component" value="Unassembled WGS sequence"/>
</dbReference>
<dbReference type="EMBL" id="PKLZ01000007">
    <property type="protein sequence ID" value="PLW82692.1"/>
    <property type="molecule type" value="Genomic_DNA"/>
</dbReference>